<dbReference type="RefSeq" id="YP_010224698.1">
    <property type="nucleotide sequence ID" value="NC_059018.1"/>
</dbReference>
<gene>
    <name evidence="1" type="primary">rps12</name>
    <name evidence="1" type="ORF">BINT1_LOCUS330</name>
    <name evidence="2" type="ORF">BINT2_LOCUS330</name>
</gene>
<feature type="non-terminal residue" evidence="1">
    <location>
        <position position="1"/>
    </location>
</feature>
<name>A0A8J9RXZ3_9CARY</name>
<evidence type="ECO:0000313" key="1">
    <source>
        <dbReference type="EMBL" id="CAG7596647.1"/>
    </source>
</evidence>
<geneLocation type="chloroplast" evidence="1"/>
<proteinExistence type="predicted"/>
<dbReference type="EMBL" id="OU343024">
    <property type="protein sequence ID" value="CAG7596647.1"/>
    <property type="molecule type" value="Genomic_DNA"/>
</dbReference>
<protein>
    <submittedName>
        <fullName evidence="1">Rps12 protein</fullName>
    </submittedName>
</protein>
<keyword evidence="1" id="KW-0934">Plastid</keyword>
<accession>A0A8J9RXZ3</accession>
<organism evidence="1">
    <name type="scientific">Beta intermedia</name>
    <dbReference type="NCBI Taxonomy" id="2848329"/>
    <lineage>
        <taxon>Eukaryota</taxon>
        <taxon>Viridiplantae</taxon>
        <taxon>Streptophyta</taxon>
        <taxon>Embryophyta</taxon>
        <taxon>Tracheophyta</taxon>
        <taxon>Spermatophyta</taxon>
        <taxon>Magnoliopsida</taxon>
        <taxon>eudicotyledons</taxon>
        <taxon>Gunneridae</taxon>
        <taxon>Pentapetalae</taxon>
        <taxon>Caryophyllales</taxon>
        <taxon>Chenopodiaceae</taxon>
        <taxon>Betoideae</taxon>
        <taxon>Beta</taxon>
    </lineage>
</organism>
<dbReference type="GeneID" id="68677419"/>
<feature type="non-terminal residue" evidence="1">
    <location>
        <position position="8"/>
    </location>
</feature>
<dbReference type="EMBL" id="OU343022">
    <property type="protein sequence ID" value="CAG7596809.1"/>
    <property type="molecule type" value="Genomic_DNA"/>
</dbReference>
<reference evidence="1" key="1">
    <citation type="submission" date="2021-06" db="EMBL/GenBank/DDBJ databases">
        <authorList>
            <person name="Holtgraewe L D."/>
            <person name="Pucker B."/>
            <person name="Weisshaar B."/>
        </authorList>
    </citation>
    <scope>NUCLEOTIDE SEQUENCE</scope>
</reference>
<sequence length="8" mass="1007">YFGFLTPY</sequence>
<evidence type="ECO:0000313" key="2">
    <source>
        <dbReference type="EMBL" id="CAG7596809.1"/>
    </source>
</evidence>
<keyword evidence="1" id="KW-0150">Chloroplast</keyword>